<keyword evidence="8 10" id="KW-0687">Ribonucleoprotein</keyword>
<dbReference type="Pfam" id="PF12397">
    <property type="entry name" value="U3snoRNP10"/>
    <property type="match status" value="1"/>
</dbReference>
<dbReference type="InterPro" id="IPR022125">
    <property type="entry name" value="U3snoRNP10_N"/>
</dbReference>
<evidence type="ECO:0000256" key="2">
    <source>
        <dbReference type="ARBA" id="ARBA00010559"/>
    </source>
</evidence>
<comment type="subcellular location">
    <subcellularLocation>
        <location evidence="1 10">Nucleus</location>
        <location evidence="1 10">Nucleolus</location>
    </subcellularLocation>
</comment>
<feature type="domain" description="BP28 C-terminal" evidence="11">
    <location>
        <begin position="1522"/>
        <end position="1674"/>
    </location>
</feature>
<dbReference type="Pfam" id="PF08146">
    <property type="entry name" value="BP28CT"/>
    <property type="match status" value="1"/>
</dbReference>
<dbReference type="PANTHER" id="PTHR13457">
    <property type="entry name" value="BAP28"/>
    <property type="match status" value="1"/>
</dbReference>
<dbReference type="GO" id="GO:0032040">
    <property type="term" value="C:small-subunit processome"/>
    <property type="evidence" value="ECO:0007669"/>
    <property type="project" value="TreeGrafter"/>
</dbReference>
<dbReference type="SUPFAM" id="SSF48371">
    <property type="entry name" value="ARM repeat"/>
    <property type="match status" value="1"/>
</dbReference>
<dbReference type="Gene3D" id="1.25.10.10">
    <property type="entry name" value="Leucine-rich Repeat Variant"/>
    <property type="match status" value="3"/>
</dbReference>
<evidence type="ECO:0000313" key="12">
    <source>
        <dbReference type="EMBL" id="KAK0389275.1"/>
    </source>
</evidence>
<protein>
    <recommendedName>
        <fullName evidence="4 10">U3 small nucleolar RNA-associated protein 10</fullName>
    </recommendedName>
</protein>
<gene>
    <name evidence="12" type="ORF">NLU13_2850</name>
</gene>
<dbReference type="InterPro" id="IPR012954">
    <property type="entry name" value="BP28_C_dom"/>
</dbReference>
<proteinExistence type="inferred from homology"/>
<evidence type="ECO:0000256" key="8">
    <source>
        <dbReference type="ARBA" id="ARBA00023274"/>
    </source>
</evidence>
<keyword evidence="6 10" id="KW-0698">rRNA processing</keyword>
<dbReference type="InterPro" id="IPR016024">
    <property type="entry name" value="ARM-type_fold"/>
</dbReference>
<reference evidence="12" key="1">
    <citation type="submission" date="2022-10" db="EMBL/GenBank/DDBJ databases">
        <title>Determination and structural analysis of whole genome sequence of Sarocladium strictum F4-1.</title>
        <authorList>
            <person name="Hu L."/>
            <person name="Jiang Y."/>
        </authorList>
    </citation>
    <scope>NUCLEOTIDE SEQUENCE</scope>
    <source>
        <strain evidence="12">F4-1</strain>
    </source>
</reference>
<evidence type="ECO:0000256" key="5">
    <source>
        <dbReference type="ARBA" id="ARBA00022517"/>
    </source>
</evidence>
<organism evidence="12 13">
    <name type="scientific">Sarocladium strictum</name>
    <name type="common">Black bundle disease fungus</name>
    <name type="synonym">Acremonium strictum</name>
    <dbReference type="NCBI Taxonomy" id="5046"/>
    <lineage>
        <taxon>Eukaryota</taxon>
        <taxon>Fungi</taxon>
        <taxon>Dikarya</taxon>
        <taxon>Ascomycota</taxon>
        <taxon>Pezizomycotina</taxon>
        <taxon>Sordariomycetes</taxon>
        <taxon>Hypocreomycetidae</taxon>
        <taxon>Hypocreales</taxon>
        <taxon>Sarocladiaceae</taxon>
        <taxon>Sarocladium</taxon>
    </lineage>
</organism>
<dbReference type="GO" id="GO:0000462">
    <property type="term" value="P:maturation of SSU-rRNA from tricistronic rRNA transcript (SSU-rRNA, 5.8S rRNA, LSU-rRNA)"/>
    <property type="evidence" value="ECO:0007669"/>
    <property type="project" value="TreeGrafter"/>
</dbReference>
<evidence type="ECO:0000256" key="4">
    <source>
        <dbReference type="ARBA" id="ARBA00015399"/>
    </source>
</evidence>
<sequence>MVTSLAAQLAQIAANSKSTLNLKAQKAAHSKSLIWEPRVAATQSYQSLYTTCHQGFEELCQLDERFIAFEKTIFSEDSKTQDRAQLTQAENVELDKHVDAFLRLVGGRLRLMPAIKSVEWLIRRFRIHEENTTSLIFAFLPHHAIPAFTTLLSILPARLPSDFQFLAPYIQSLTAPSRAVLVHRCIHHPEFLSHLSEYTLASCRVHYHYPGLISFWGGLITEALSGILDSNKSGRAVVQREREQALLHQVGPIFAESLVMRKVPGIQIASYMAIAVFVSKAGLEDTAVTALMEQTVHGWTTDTIRPALVCLTILAQFRSAKQMSSKVTKALMKVPDIGALLVDIGQERRIDKIANGLCLALIDRFTKKSDARGLPTIMSILMSRILKDKQLAVIFKSLLLAALKLDDTTDETGSLRRELGSALIKLSQATGPSGDIIQTVIQEVDFDIEELEMKLDLSFRSRRFPDAADADKETEAVEAKPPQDLNALVKELASRKEGLAPCLHPQPKDLFNEFSHLFFSIIADQAQNSAALDQFDQSSKLKRSSALNDCTYFAFFVRVWSGPHPALARVAAINMVKNRLKEEQGSSKKDVQALLPYCISALGDASKRVRQAASDLVAVVAGLYALPASSKNSPPVWGKSVLYGKGSDFTAMGADVVARVLHFQILPSIEECIMDPAHIVEVLRIAIDKGTYQTKPDPALESKDHLSSSARQAVFSCFASHVVATPLLLVKARLLKSLNGVHSVSGTTRTHHLLSLLRWWSELDDETVRALCSAEKLDISTLDSLLADIVVANDSPGLEFILNYLRNATGLQRQGLVQALFARIGAMWPLLNDNVKGTVAEQLLEMSQHTPEVDGVDTMLPAEAGDLLKKVPLTTAILASFLDSIQTGTKIITEPPPNKRRRRSSATATRAIVSQVTPELSQTLRKVTFILQLVDSSDPVNHPELLDGLFSALSELQHFRTVVGSELGYLQNLILRSLLAMMPAYQKNKKLEIHTSGGYGDLLVNCIQKSSSPVVQNAALLLIASLASTAPSLVLHSVMPIFTFMGTSVLRQSDDYAAHVVSQTIKEVVPPLIQSLRKGDKGPVAGASDILVSFSTAYEHVPAHRRRDLFVALVETLGPREFLFALVSMLVDRYGPSEALLAFIVDLLSSFRVEVQLETLIQLLDLTADLYKPKPGISFTLLGLADDGSKKDVEQVALRQLSAFPSFLSSKKLKAEIEKLADQDDMEASEVRGQYAMLLERILLLADTVKENKTLHSRCGAALANLLDLLSIGEFVRAVEDLLDRPDLGLRQKVLRALEVRVEKESSYDATSRNVLLAFLPQLTAAIRESTDIRYKHTAVTCVDKIAEKYGKKDVEAVVAAATIIAGEHCLGQDERRLRVMAVLCLTSLVDVLQDAIVPVLPVALPTAIRYLGESIEGGNQDLELHSAVYSLFTSLADHLPFMLSNYLQRILEVSNHSAVADLSDEINESRTSCLGFLAQRMEAKEMFTNLEKNWNSATAAGFLAVTEYLNVLGTAIEKHPKSTIAKNTPILSKIITNAFDLRRQSQSTDANSNSQKQLAAIESNVNDQALKMIYKLNDAAFRPIFVQFVEWSSSGLSKKDTAGRKLRLESLYGFFNTFFGTLKSIVTNYATYILDDAVKVLGGLKPASTEDRLLWARVLSTLSKCFEHDQDDFWQSPSHFGAVLPVLMAQFLHAPSVDLTTDLIPTVVELAAAADSQAHQKELNAALLKHLKSEQTAVRLAAVKCEQELTTRLGEEWLSMLHEMLPRISELQEDDDEIVERETHRWIVQIEEVLGESLDAMLQ</sequence>
<dbReference type="EMBL" id="JAPDFR010000002">
    <property type="protein sequence ID" value="KAK0389275.1"/>
    <property type="molecule type" value="Genomic_DNA"/>
</dbReference>
<evidence type="ECO:0000256" key="10">
    <source>
        <dbReference type="RuleBase" id="RU367065"/>
    </source>
</evidence>
<keyword evidence="5 10" id="KW-0690">Ribosome biogenesis</keyword>
<accession>A0AA39GKW9</accession>
<comment type="function">
    <text evidence="9">Involved in nucleolar processing of pre-18S ribosomal RNA. Involved in ribosome biosynthesis.</text>
</comment>
<dbReference type="GO" id="GO:0030686">
    <property type="term" value="C:90S preribosome"/>
    <property type="evidence" value="ECO:0007669"/>
    <property type="project" value="TreeGrafter"/>
</dbReference>
<evidence type="ECO:0000256" key="6">
    <source>
        <dbReference type="ARBA" id="ARBA00022552"/>
    </source>
</evidence>
<dbReference type="InterPro" id="IPR011989">
    <property type="entry name" value="ARM-like"/>
</dbReference>
<dbReference type="GO" id="GO:0030515">
    <property type="term" value="F:snoRNA binding"/>
    <property type="evidence" value="ECO:0007669"/>
    <property type="project" value="TreeGrafter"/>
</dbReference>
<comment type="similarity">
    <text evidence="2 10">Belongs to the HEATR1/UTP10 family.</text>
</comment>
<comment type="subunit">
    <text evidence="3 10">Component of the ribosomal small subunit (SSU) processome.</text>
</comment>
<keyword evidence="7 10" id="KW-0539">Nucleus</keyword>
<dbReference type="GO" id="GO:0045943">
    <property type="term" value="P:positive regulation of transcription by RNA polymerase I"/>
    <property type="evidence" value="ECO:0007669"/>
    <property type="project" value="TreeGrafter"/>
</dbReference>
<evidence type="ECO:0000256" key="7">
    <source>
        <dbReference type="ARBA" id="ARBA00023242"/>
    </source>
</evidence>
<name>A0AA39GKW9_SARSR</name>
<dbReference type="Proteomes" id="UP001175261">
    <property type="component" value="Unassembled WGS sequence"/>
</dbReference>
<evidence type="ECO:0000256" key="9">
    <source>
        <dbReference type="ARBA" id="ARBA00025076"/>
    </source>
</evidence>
<evidence type="ECO:0000256" key="3">
    <source>
        <dbReference type="ARBA" id="ARBA00011399"/>
    </source>
</evidence>
<dbReference type="GO" id="GO:0034455">
    <property type="term" value="C:t-UTP complex"/>
    <property type="evidence" value="ECO:0007669"/>
    <property type="project" value="TreeGrafter"/>
</dbReference>
<evidence type="ECO:0000256" key="1">
    <source>
        <dbReference type="ARBA" id="ARBA00004604"/>
    </source>
</evidence>
<comment type="caution">
    <text evidence="12">The sequence shown here is derived from an EMBL/GenBank/DDBJ whole genome shotgun (WGS) entry which is preliminary data.</text>
</comment>
<evidence type="ECO:0000313" key="13">
    <source>
        <dbReference type="Proteomes" id="UP001175261"/>
    </source>
</evidence>
<dbReference type="Pfam" id="PF23243">
    <property type="entry name" value="HEAT_HEATR1"/>
    <property type="match status" value="1"/>
</dbReference>
<dbReference type="SMART" id="SM01036">
    <property type="entry name" value="BP28CT"/>
    <property type="match status" value="1"/>
</dbReference>
<dbReference type="PANTHER" id="PTHR13457:SF1">
    <property type="entry name" value="HEAT REPEAT-CONTAINING PROTEIN 1"/>
    <property type="match status" value="1"/>
</dbReference>
<dbReference type="InterPro" id="IPR040191">
    <property type="entry name" value="UTP10"/>
</dbReference>
<dbReference type="InterPro" id="IPR056473">
    <property type="entry name" value="HEAT_Utp10/HEAT1"/>
</dbReference>
<keyword evidence="13" id="KW-1185">Reference proteome</keyword>
<evidence type="ECO:0000259" key="11">
    <source>
        <dbReference type="SMART" id="SM01036"/>
    </source>
</evidence>